<evidence type="ECO:0000256" key="3">
    <source>
        <dbReference type="ARBA" id="ARBA00022679"/>
    </source>
</evidence>
<gene>
    <name evidence="10" type="ORF">K6K41_26245</name>
</gene>
<dbReference type="InterPro" id="IPR018584">
    <property type="entry name" value="GT87"/>
</dbReference>
<dbReference type="Pfam" id="PF00535">
    <property type="entry name" value="Glycos_transf_2"/>
    <property type="match status" value="1"/>
</dbReference>
<feature type="transmembrane region" description="Helical" evidence="8">
    <location>
        <begin position="141"/>
        <end position="159"/>
    </location>
</feature>
<evidence type="ECO:0000259" key="9">
    <source>
        <dbReference type="Pfam" id="PF00535"/>
    </source>
</evidence>
<evidence type="ECO:0000256" key="6">
    <source>
        <dbReference type="ARBA" id="ARBA00023136"/>
    </source>
</evidence>
<dbReference type="PANTHER" id="PTHR48090">
    <property type="entry name" value="UNDECAPRENYL-PHOSPHATE 4-DEOXY-4-FORMAMIDO-L-ARABINOSE TRANSFERASE-RELATED"/>
    <property type="match status" value="1"/>
</dbReference>
<dbReference type="KEGG" id="cmet:K6K41_26245"/>
<keyword evidence="11" id="KW-1185">Reference proteome</keyword>
<evidence type="ECO:0000256" key="5">
    <source>
        <dbReference type="ARBA" id="ARBA00022989"/>
    </source>
</evidence>
<dbReference type="AlphaFoldDB" id="A0A9E6RF19"/>
<evidence type="ECO:0000313" key="10">
    <source>
        <dbReference type="EMBL" id="QZO00036.1"/>
    </source>
</evidence>
<comment type="similarity">
    <text evidence="7">Belongs to the glycosyltransferase 87 family.</text>
</comment>
<dbReference type="Pfam" id="PF09594">
    <property type="entry name" value="GT87"/>
    <property type="match status" value="1"/>
</dbReference>
<keyword evidence="4 8" id="KW-0812">Transmembrane</keyword>
<dbReference type="InterPro" id="IPR001173">
    <property type="entry name" value="Glyco_trans_2-like"/>
</dbReference>
<sequence length="722" mass="77144">MTAPDPTALAIRARIVPVTLALIGAYAVALGAMWATSSGGLDAAGRPLGTDFSNVWAAGRLTLEGAPQASYDLARHYAEQVREFGPGVPFFGWHYPPMFLALAAALGALPYLGALLVWQAATLPIYLYGLVKIFGESRRELLFAGLAFPAVFVNLTHGHNGFLTAGLFGLGLALLRSRPILAGVLLGLLAYKPQFGVLLPFALAAGGYWRTAFAAAATVMATCALSLALFGVETWQAFAASAAFTRTVVLEAGDTGWHKIMSVFAAARALGGGLPTAYAAQGIVAAATLAVVIRLWRNDAPFGAKAAALLAGSVLVTPYALDYDLMILAPALAFMVRDALQLGFRRFEAAALAFVWAAPLVARTLAELTLIPVGFLATLTLFALAASRDPPSSPSHGRTPMPQVVERLYELANLKPQAAPLKVAVLLPCYNEEAAIGDVVRGFRAVLPGADIYVYDNNSKDRTIEKAEEAGAIVRRERRQGKGNVVRRMLADVEADVYLMADGDLTYDPLAAPLLIERLVSEQLDMVVATREGEGMLARKGHAAGNAMFNRMITRLFGTGFTDILSGYRVCSRRFAKSFPTASNGFEIETELSIHALDLRLAVDEIPVRYGKRPENSTSKLSTFRDGFRILWTIAMMYRAVKPFRFFGAIALALAGAGAVLGAPVVVEFLETGLVPRLPTAVLAASVMQLSVLSLVCGIVVEAIAEARREAKRLRYLELKGA</sequence>
<feature type="transmembrane region" description="Helical" evidence="8">
    <location>
        <begin position="302"/>
        <end position="321"/>
    </location>
</feature>
<feature type="transmembrane region" description="Helical" evidence="8">
    <location>
        <begin position="646"/>
        <end position="670"/>
    </location>
</feature>
<dbReference type="Proteomes" id="UP000825701">
    <property type="component" value="Chromosome"/>
</dbReference>
<organism evidence="10 11">
    <name type="scientific">Chenggangzhangella methanolivorans</name>
    <dbReference type="NCBI Taxonomy" id="1437009"/>
    <lineage>
        <taxon>Bacteria</taxon>
        <taxon>Pseudomonadati</taxon>
        <taxon>Pseudomonadota</taxon>
        <taxon>Alphaproteobacteria</taxon>
        <taxon>Hyphomicrobiales</taxon>
        <taxon>Methylopilaceae</taxon>
        <taxon>Chenggangzhangella</taxon>
    </lineage>
</organism>
<protein>
    <submittedName>
        <fullName evidence="10">Glycosyltransferase 87 family protein</fullName>
    </submittedName>
</protein>
<keyword evidence="3" id="KW-0808">Transferase</keyword>
<evidence type="ECO:0000313" key="11">
    <source>
        <dbReference type="Proteomes" id="UP000825701"/>
    </source>
</evidence>
<evidence type="ECO:0000256" key="1">
    <source>
        <dbReference type="ARBA" id="ARBA00004651"/>
    </source>
</evidence>
<accession>A0A9E6RF19</accession>
<dbReference type="Gene3D" id="3.90.550.10">
    <property type="entry name" value="Spore Coat Polysaccharide Biosynthesis Protein SpsA, Chain A"/>
    <property type="match status" value="1"/>
</dbReference>
<feature type="transmembrane region" description="Helical" evidence="8">
    <location>
        <begin position="682"/>
        <end position="705"/>
    </location>
</feature>
<name>A0A9E6RF19_9HYPH</name>
<feature type="transmembrane region" description="Helical" evidence="8">
    <location>
        <begin position="99"/>
        <end position="129"/>
    </location>
</feature>
<reference evidence="10" key="1">
    <citation type="submission" date="2021-08" db="EMBL/GenBank/DDBJ databases">
        <authorList>
            <person name="Zhang H."/>
            <person name="Xu M."/>
            <person name="Yu Z."/>
            <person name="Yang L."/>
            <person name="Cai Y."/>
        </authorList>
    </citation>
    <scope>NUCLEOTIDE SEQUENCE</scope>
    <source>
        <strain evidence="10">CHL1</strain>
    </source>
</reference>
<evidence type="ECO:0000256" key="7">
    <source>
        <dbReference type="ARBA" id="ARBA00024033"/>
    </source>
</evidence>
<dbReference type="EMBL" id="CP081869">
    <property type="protein sequence ID" value="QZO00036.1"/>
    <property type="molecule type" value="Genomic_DNA"/>
</dbReference>
<feature type="transmembrane region" description="Helical" evidence="8">
    <location>
        <begin position="212"/>
        <end position="232"/>
    </location>
</feature>
<keyword evidence="6 8" id="KW-0472">Membrane</keyword>
<feature type="transmembrane region" description="Helical" evidence="8">
    <location>
        <begin position="278"/>
        <end position="296"/>
    </location>
</feature>
<dbReference type="RefSeq" id="WP_315855105.1">
    <property type="nucleotide sequence ID" value="NZ_CP081869.1"/>
</dbReference>
<dbReference type="SUPFAM" id="SSF53448">
    <property type="entry name" value="Nucleotide-diphospho-sugar transferases"/>
    <property type="match status" value="1"/>
</dbReference>
<feature type="transmembrane region" description="Helical" evidence="8">
    <location>
        <begin position="15"/>
        <end position="35"/>
    </location>
</feature>
<dbReference type="InterPro" id="IPR029044">
    <property type="entry name" value="Nucleotide-diphossugar_trans"/>
</dbReference>
<keyword evidence="2" id="KW-1003">Cell membrane</keyword>
<evidence type="ECO:0000256" key="2">
    <source>
        <dbReference type="ARBA" id="ARBA00022475"/>
    </source>
</evidence>
<evidence type="ECO:0000256" key="4">
    <source>
        <dbReference type="ARBA" id="ARBA00022692"/>
    </source>
</evidence>
<dbReference type="InterPro" id="IPR050256">
    <property type="entry name" value="Glycosyltransferase_2"/>
</dbReference>
<dbReference type="CDD" id="cd04179">
    <property type="entry name" value="DPM_DPG-synthase_like"/>
    <property type="match status" value="1"/>
</dbReference>
<dbReference type="GO" id="GO:0005886">
    <property type="term" value="C:plasma membrane"/>
    <property type="evidence" value="ECO:0007669"/>
    <property type="project" value="UniProtKB-SubCell"/>
</dbReference>
<dbReference type="PANTHER" id="PTHR48090:SF7">
    <property type="entry name" value="RFBJ PROTEIN"/>
    <property type="match status" value="1"/>
</dbReference>
<keyword evidence="5 8" id="KW-1133">Transmembrane helix</keyword>
<dbReference type="GO" id="GO:0016758">
    <property type="term" value="F:hexosyltransferase activity"/>
    <property type="evidence" value="ECO:0007669"/>
    <property type="project" value="InterPro"/>
</dbReference>
<feature type="domain" description="Glycosyltransferase 2-like" evidence="9">
    <location>
        <begin position="425"/>
        <end position="575"/>
    </location>
</feature>
<proteinExistence type="inferred from homology"/>
<comment type="subcellular location">
    <subcellularLocation>
        <location evidence="1">Cell membrane</location>
        <topology evidence="1">Multi-pass membrane protein</topology>
    </subcellularLocation>
</comment>
<evidence type="ECO:0000256" key="8">
    <source>
        <dbReference type="SAM" id="Phobius"/>
    </source>
</evidence>
<feature type="transmembrane region" description="Helical" evidence="8">
    <location>
        <begin position="368"/>
        <end position="386"/>
    </location>
</feature>